<keyword evidence="4" id="KW-0805">Transcription regulation</keyword>
<feature type="coiled-coil region" evidence="8">
    <location>
        <begin position="103"/>
        <end position="130"/>
    </location>
</feature>
<evidence type="ECO:0000256" key="9">
    <source>
        <dbReference type="SAM" id="MobiDB-lite"/>
    </source>
</evidence>
<evidence type="ECO:0000256" key="1">
    <source>
        <dbReference type="ARBA" id="ARBA00004123"/>
    </source>
</evidence>
<comment type="subcellular location">
    <subcellularLocation>
        <location evidence="1">Nucleus</location>
    </subcellularLocation>
</comment>
<evidence type="ECO:0000256" key="2">
    <source>
        <dbReference type="ARBA" id="ARBA00022723"/>
    </source>
</evidence>
<evidence type="ECO:0000256" key="8">
    <source>
        <dbReference type="SAM" id="Coils"/>
    </source>
</evidence>
<dbReference type="GO" id="GO:0000981">
    <property type="term" value="F:DNA-binding transcription factor activity, RNA polymerase II-specific"/>
    <property type="evidence" value="ECO:0007669"/>
    <property type="project" value="InterPro"/>
</dbReference>
<feature type="compositionally biased region" description="Low complexity" evidence="9">
    <location>
        <begin position="16"/>
        <end position="34"/>
    </location>
</feature>
<evidence type="ECO:0000256" key="4">
    <source>
        <dbReference type="ARBA" id="ARBA00023015"/>
    </source>
</evidence>
<dbReference type="InterPro" id="IPR001138">
    <property type="entry name" value="Zn2Cys6_DnaBD"/>
</dbReference>
<dbReference type="OrthoDB" id="2162761at2759"/>
<dbReference type="Gene3D" id="4.10.240.10">
    <property type="entry name" value="Zn(2)-C6 fungal-type DNA-binding domain"/>
    <property type="match status" value="1"/>
</dbReference>
<reference evidence="12" key="1">
    <citation type="submission" date="2010-09" db="EMBL/GenBank/DDBJ databases">
        <title>The genome sequence of Geomyces destructans 20631-21.</title>
        <authorList>
            <consortium name="The Broad Institute Genome Sequencing Platform"/>
            <person name="Cuomo C.A."/>
            <person name="Blehert D.S."/>
            <person name="Lorch J.M."/>
            <person name="Young S.K."/>
            <person name="Zeng Q."/>
            <person name="Gargeya S."/>
            <person name="Fitzgerald M."/>
            <person name="Haas B."/>
            <person name="Abouelleil A."/>
            <person name="Alvarado L."/>
            <person name="Arachchi H.M."/>
            <person name="Berlin A."/>
            <person name="Brown A."/>
            <person name="Chapman S.B."/>
            <person name="Chen Z."/>
            <person name="Dunbar C."/>
            <person name="Freedman E."/>
            <person name="Gearin G."/>
            <person name="Gellesch M."/>
            <person name="Goldberg J."/>
            <person name="Griggs A."/>
            <person name="Gujja S."/>
            <person name="Heiman D."/>
            <person name="Howarth C."/>
            <person name="Larson L."/>
            <person name="Lui A."/>
            <person name="MacDonald P.J.P."/>
            <person name="Montmayeur A."/>
            <person name="Murphy C."/>
            <person name="Neiman D."/>
            <person name="Pearson M."/>
            <person name="Priest M."/>
            <person name="Roberts A."/>
            <person name="Saif S."/>
            <person name="Shea T."/>
            <person name="Shenoy N."/>
            <person name="Sisk P."/>
            <person name="Stolte C."/>
            <person name="Sykes S."/>
            <person name="Wortman J."/>
            <person name="Nusbaum C."/>
            <person name="Birren B."/>
        </authorList>
    </citation>
    <scope>NUCLEOTIDE SEQUENCE [LARGE SCALE GENOMIC DNA]</scope>
    <source>
        <strain evidence="12">ATCC MYA-4855 / 20631-21</strain>
    </source>
</reference>
<feature type="domain" description="Zn(2)-C6 fungal-type" evidence="10">
    <location>
        <begin position="71"/>
        <end position="102"/>
    </location>
</feature>
<evidence type="ECO:0000256" key="3">
    <source>
        <dbReference type="ARBA" id="ARBA00022833"/>
    </source>
</evidence>
<dbReference type="GO" id="GO:0005634">
    <property type="term" value="C:nucleus"/>
    <property type="evidence" value="ECO:0007669"/>
    <property type="project" value="UniProtKB-SubCell"/>
</dbReference>
<dbReference type="InterPro" id="IPR051615">
    <property type="entry name" value="Transcr_Regulatory_Elem"/>
</dbReference>
<evidence type="ECO:0000256" key="5">
    <source>
        <dbReference type="ARBA" id="ARBA00023125"/>
    </source>
</evidence>
<feature type="compositionally biased region" description="Basic and acidic residues" evidence="9">
    <location>
        <begin position="38"/>
        <end position="52"/>
    </location>
</feature>
<dbReference type="CDD" id="cd00067">
    <property type="entry name" value="GAL4"/>
    <property type="match status" value="1"/>
</dbReference>
<dbReference type="InterPro" id="IPR007219">
    <property type="entry name" value="XnlR_reg_dom"/>
</dbReference>
<dbReference type="HOGENOM" id="CLU_020229_0_0_1"/>
<feature type="region of interest" description="Disordered" evidence="9">
    <location>
        <begin position="13"/>
        <end position="62"/>
    </location>
</feature>
<evidence type="ECO:0000259" key="10">
    <source>
        <dbReference type="PROSITE" id="PS50048"/>
    </source>
</evidence>
<organism evidence="11 12">
    <name type="scientific">Pseudogymnoascus destructans (strain ATCC MYA-4855 / 20631-21)</name>
    <name type="common">Bat white-nose syndrome fungus</name>
    <name type="synonym">Geomyces destructans</name>
    <dbReference type="NCBI Taxonomy" id="658429"/>
    <lineage>
        <taxon>Eukaryota</taxon>
        <taxon>Fungi</taxon>
        <taxon>Dikarya</taxon>
        <taxon>Ascomycota</taxon>
        <taxon>Pezizomycotina</taxon>
        <taxon>Leotiomycetes</taxon>
        <taxon>Thelebolales</taxon>
        <taxon>Thelebolaceae</taxon>
        <taxon>Pseudogymnoascus</taxon>
    </lineage>
</organism>
<dbReference type="PROSITE" id="PS50048">
    <property type="entry name" value="ZN2_CY6_FUNGAL_2"/>
    <property type="match status" value="1"/>
</dbReference>
<dbReference type="PROSITE" id="PS00463">
    <property type="entry name" value="ZN2_CY6_FUNGAL_1"/>
    <property type="match status" value="1"/>
</dbReference>
<evidence type="ECO:0000256" key="6">
    <source>
        <dbReference type="ARBA" id="ARBA00023163"/>
    </source>
</evidence>
<dbReference type="STRING" id="658429.L8FUC8"/>
<keyword evidence="5" id="KW-0238">DNA-binding</keyword>
<dbReference type="GO" id="GO:0008270">
    <property type="term" value="F:zinc ion binding"/>
    <property type="evidence" value="ECO:0007669"/>
    <property type="project" value="InterPro"/>
</dbReference>
<keyword evidence="8" id="KW-0175">Coiled coil</keyword>
<accession>L8FUC8</accession>
<dbReference type="SUPFAM" id="SSF57701">
    <property type="entry name" value="Zn2/Cys6 DNA-binding domain"/>
    <property type="match status" value="1"/>
</dbReference>
<dbReference type="GO" id="GO:0006351">
    <property type="term" value="P:DNA-templated transcription"/>
    <property type="evidence" value="ECO:0007669"/>
    <property type="project" value="InterPro"/>
</dbReference>
<dbReference type="VEuPathDB" id="FungiDB:GMDG_01423"/>
<proteinExistence type="predicted"/>
<evidence type="ECO:0000256" key="7">
    <source>
        <dbReference type="ARBA" id="ARBA00023242"/>
    </source>
</evidence>
<keyword evidence="3" id="KW-0862">Zinc</keyword>
<keyword evidence="7" id="KW-0539">Nucleus</keyword>
<dbReference type="EMBL" id="GL573185">
    <property type="protein sequence ID" value="ELR04119.1"/>
    <property type="molecule type" value="Genomic_DNA"/>
</dbReference>
<dbReference type="InParanoid" id="L8FUC8"/>
<keyword evidence="2" id="KW-0479">Metal-binding</keyword>
<dbReference type="CDD" id="cd12148">
    <property type="entry name" value="fungal_TF_MHR"/>
    <property type="match status" value="1"/>
</dbReference>
<name>L8FUC8_PSED2</name>
<dbReference type="Proteomes" id="UP000011064">
    <property type="component" value="Unassembled WGS sequence"/>
</dbReference>
<keyword evidence="6" id="KW-0804">Transcription</keyword>
<evidence type="ECO:0000313" key="12">
    <source>
        <dbReference type="Proteomes" id="UP000011064"/>
    </source>
</evidence>
<dbReference type="Pfam" id="PF00172">
    <property type="entry name" value="Zn_clus"/>
    <property type="match status" value="1"/>
</dbReference>
<dbReference type="SMART" id="SM00066">
    <property type="entry name" value="GAL4"/>
    <property type="match status" value="1"/>
</dbReference>
<gene>
    <name evidence="11" type="ORF">GMDG_01423</name>
</gene>
<dbReference type="AlphaFoldDB" id="L8FUC8"/>
<protein>
    <recommendedName>
        <fullName evidence="10">Zn(2)-C6 fungal-type domain-containing protein</fullName>
    </recommendedName>
</protein>
<dbReference type="Pfam" id="PF04082">
    <property type="entry name" value="Fungal_trans"/>
    <property type="match status" value="1"/>
</dbReference>
<dbReference type="GO" id="GO:0003677">
    <property type="term" value="F:DNA binding"/>
    <property type="evidence" value="ECO:0007669"/>
    <property type="project" value="UniProtKB-KW"/>
</dbReference>
<dbReference type="PANTHER" id="PTHR31313:SF4">
    <property type="entry name" value="CONIDIAL DEVELOPMENT PROTEIN FLUFFY"/>
    <property type="match status" value="1"/>
</dbReference>
<keyword evidence="12" id="KW-1185">Reference proteome</keyword>
<dbReference type="PANTHER" id="PTHR31313">
    <property type="entry name" value="TY1 ENHANCER ACTIVATOR"/>
    <property type="match status" value="1"/>
</dbReference>
<sequence length="686" mass="77180">MPPRDLEKVALRTIRPSVADSSSASASNPSQSTPESTSPDRRLKRQTDKGRDPGPLISRRRRVPVSITRNACVNCKKARAKCDGNTPCSRCTTRAETSPCVYEVHIKRAKEELMKQIRELRTKNRLSERIFRTLQSREKAPNILRALSNGESIESIAESLGRTGIDEQEGVSPIGSPSSVVTGSEYELGSQIGSGFSWTTVSHDSATFDHLFQLYFAWVHPVSTLFSEGHFVDSYKFKGQSQRHCSSPLVNAMCVLACRYHTQSKDSELDSDQLGVHFADAFLAGFEPDDKSITTIQAAAVMFLVELGRGFGLRASSYLRLATESIAELSASSNDELPYVLKKTIQGIRCLNVEWAQVTFQFPSILAFRDVENTHDEEASHDKLPWHFYRYEEDRCPAWPSLLATTNREKIKLISIINDVSMMIWSPLSNTITARHVLEQYSKFVAWRMALPPVLGDAENSTQALPHVLSLLILYDYSIVQLLCPLLELEGFPSRLVDEVVWSHAQHALLLLERHYRLHYTCRYQPALQMFVVLNICHLIARFFPAKPNNDPSIKDGSEAVTIGIEVLHESNIGFPAAGALQELLRRSAAAYSLKLPPSLDYLLTSQGNVRTAHSYNDFIDVCTRPSYHQPLRGVRENFDSNFAEEWYAQSPEFGFRLPPPGQQLQTESDRGIPYLMQIRNLLNTN</sequence>
<evidence type="ECO:0000313" key="11">
    <source>
        <dbReference type="EMBL" id="ELR04119.1"/>
    </source>
</evidence>
<dbReference type="InterPro" id="IPR036864">
    <property type="entry name" value="Zn2-C6_fun-type_DNA-bd_sf"/>
</dbReference>